<comment type="similarity">
    <text evidence="1">Belongs to the methyltransferase superfamily. NTM1 family.</text>
</comment>
<dbReference type="Gene3D" id="3.40.50.150">
    <property type="entry name" value="Vaccinia Virus protein VP39"/>
    <property type="match status" value="1"/>
</dbReference>
<protein>
    <recommendedName>
        <fullName evidence="6">Alpha N-terminal protein methyltransferase 1</fullName>
        <ecNumber evidence="5">2.1.1.244</ecNumber>
    </recommendedName>
    <alternativeName>
        <fullName evidence="11">Translation associated element 1</fullName>
    </alternativeName>
    <alternativeName>
        <fullName evidence="7">X-Pro-Lys N-terminal protein methyltransferase 1</fullName>
    </alternativeName>
</protein>
<dbReference type="AlphaFoldDB" id="A0A9P4IUR8"/>
<proteinExistence type="inferred from homology"/>
<evidence type="ECO:0000256" key="9">
    <source>
        <dbReference type="ARBA" id="ARBA00047885"/>
    </source>
</evidence>
<gene>
    <name evidence="13" type="ORF">K461DRAFT_288271</name>
</gene>
<dbReference type="GO" id="GO:0005737">
    <property type="term" value="C:cytoplasm"/>
    <property type="evidence" value="ECO:0007669"/>
    <property type="project" value="TreeGrafter"/>
</dbReference>
<dbReference type="EC" id="2.1.1.244" evidence="5"/>
<dbReference type="OrthoDB" id="1298661at2759"/>
<feature type="binding site" evidence="12">
    <location>
        <position position="81"/>
    </location>
    <ligand>
        <name>S-adenosyl-L-methionine</name>
        <dbReference type="ChEBI" id="CHEBI:59789"/>
    </ligand>
</feature>
<dbReference type="PIRSF" id="PIRSF016958">
    <property type="entry name" value="DUF858_MeTrfase_lik"/>
    <property type="match status" value="1"/>
</dbReference>
<keyword evidence="4 12" id="KW-0949">S-adenosyl-L-methionine</keyword>
<dbReference type="GO" id="GO:0032259">
    <property type="term" value="P:methylation"/>
    <property type="evidence" value="ECO:0007669"/>
    <property type="project" value="UniProtKB-KW"/>
</dbReference>
<dbReference type="PANTHER" id="PTHR12753:SF0">
    <property type="entry name" value="ALPHA N-TERMINAL PROTEIN METHYLTRANSFERASE 1"/>
    <property type="match status" value="1"/>
</dbReference>
<dbReference type="SUPFAM" id="SSF53335">
    <property type="entry name" value="S-adenosyl-L-methionine-dependent methyltransferases"/>
    <property type="match status" value="1"/>
</dbReference>
<comment type="catalytic activity">
    <reaction evidence="9">
        <text>N-terminal L-prolyl-L-prolyl-L-lysyl-[protein] + 2 S-adenosyl-L-methionine = N-terminal N,N-dimethyl-L-prolyl-L-prolyl-L-lysyl-[protein] + 2 S-adenosyl-L-homocysteine + 2 H(+)</text>
        <dbReference type="Rhea" id="RHEA:54736"/>
        <dbReference type="Rhea" id="RHEA-COMP:13787"/>
        <dbReference type="Rhea" id="RHEA-COMP:13974"/>
        <dbReference type="ChEBI" id="CHEBI:15378"/>
        <dbReference type="ChEBI" id="CHEBI:57856"/>
        <dbReference type="ChEBI" id="CHEBI:59789"/>
        <dbReference type="ChEBI" id="CHEBI:138059"/>
        <dbReference type="ChEBI" id="CHEBI:138318"/>
        <dbReference type="EC" id="2.1.1.244"/>
    </reaction>
</comment>
<evidence type="ECO:0000256" key="12">
    <source>
        <dbReference type="PIRSR" id="PIRSR016958-1"/>
    </source>
</evidence>
<reference evidence="13" key="1">
    <citation type="journal article" date="2020" name="Stud. Mycol.">
        <title>101 Dothideomycetes genomes: a test case for predicting lifestyles and emergence of pathogens.</title>
        <authorList>
            <person name="Haridas S."/>
            <person name="Albert R."/>
            <person name="Binder M."/>
            <person name="Bloem J."/>
            <person name="Labutti K."/>
            <person name="Salamov A."/>
            <person name="Andreopoulos B."/>
            <person name="Baker S."/>
            <person name="Barry K."/>
            <person name="Bills G."/>
            <person name="Bluhm B."/>
            <person name="Cannon C."/>
            <person name="Castanera R."/>
            <person name="Culley D."/>
            <person name="Daum C."/>
            <person name="Ezra D."/>
            <person name="Gonzalez J."/>
            <person name="Henrissat B."/>
            <person name="Kuo A."/>
            <person name="Liang C."/>
            <person name="Lipzen A."/>
            <person name="Lutzoni F."/>
            <person name="Magnuson J."/>
            <person name="Mondo S."/>
            <person name="Nolan M."/>
            <person name="Ohm R."/>
            <person name="Pangilinan J."/>
            <person name="Park H.-J."/>
            <person name="Ramirez L."/>
            <person name="Alfaro M."/>
            <person name="Sun H."/>
            <person name="Tritt A."/>
            <person name="Yoshinaga Y."/>
            <person name="Zwiers L.-H."/>
            <person name="Turgeon B."/>
            <person name="Goodwin S."/>
            <person name="Spatafora J."/>
            <person name="Crous P."/>
            <person name="Grigoriev I."/>
        </authorList>
    </citation>
    <scope>NUCLEOTIDE SEQUENCE</scope>
    <source>
        <strain evidence="13">CBS 260.36</strain>
    </source>
</reference>
<dbReference type="Pfam" id="PF05891">
    <property type="entry name" value="Methyltransf_PK"/>
    <property type="match status" value="1"/>
</dbReference>
<dbReference type="Proteomes" id="UP000799439">
    <property type="component" value="Unassembled WGS sequence"/>
</dbReference>
<evidence type="ECO:0000313" key="14">
    <source>
        <dbReference type="Proteomes" id="UP000799439"/>
    </source>
</evidence>
<evidence type="ECO:0000256" key="10">
    <source>
        <dbReference type="ARBA" id="ARBA00048167"/>
    </source>
</evidence>
<dbReference type="FunFam" id="3.40.50.150:FF:000025">
    <property type="entry name" value="N-terminal Xaa-Pro-Lys N-methyltransferase 1"/>
    <property type="match status" value="1"/>
</dbReference>
<evidence type="ECO:0000256" key="4">
    <source>
        <dbReference type="ARBA" id="ARBA00022691"/>
    </source>
</evidence>
<keyword evidence="14" id="KW-1185">Reference proteome</keyword>
<feature type="binding site" evidence="12">
    <location>
        <position position="141"/>
    </location>
    <ligand>
        <name>S-adenosyl-L-methionine</name>
        <dbReference type="ChEBI" id="CHEBI:59789"/>
    </ligand>
</feature>
<feature type="binding site" evidence="12">
    <location>
        <position position="76"/>
    </location>
    <ligand>
        <name>S-adenosyl-L-methionine</name>
        <dbReference type="ChEBI" id="CHEBI:59789"/>
    </ligand>
</feature>
<name>A0A9P4IUR8_9PEZI</name>
<comment type="catalytic activity">
    <reaction evidence="8">
        <text>N-terminal L-seryl-L-prolyl-L-lysyl-[protein] + 3 S-adenosyl-L-methionine = N-terminal N,N,N-trimethyl-L-seryl-L-prolyl-L-lysyl-[protein] + 3 S-adenosyl-L-homocysteine + 3 H(+)</text>
        <dbReference type="Rhea" id="RHEA:54724"/>
        <dbReference type="Rhea" id="RHEA-COMP:13789"/>
        <dbReference type="Rhea" id="RHEA-COMP:13973"/>
        <dbReference type="ChEBI" id="CHEBI:15378"/>
        <dbReference type="ChEBI" id="CHEBI:57856"/>
        <dbReference type="ChEBI" id="CHEBI:59789"/>
        <dbReference type="ChEBI" id="CHEBI:138061"/>
        <dbReference type="ChEBI" id="CHEBI:138317"/>
        <dbReference type="EC" id="2.1.1.244"/>
    </reaction>
</comment>
<dbReference type="GO" id="GO:0071885">
    <property type="term" value="F:N-terminal protein N-methyltransferase activity"/>
    <property type="evidence" value="ECO:0007669"/>
    <property type="project" value="UniProtKB-EC"/>
</dbReference>
<comment type="caution">
    <text evidence="13">The sequence shown here is derived from an EMBL/GenBank/DDBJ whole genome shotgun (WGS) entry which is preliminary data.</text>
</comment>
<keyword evidence="2" id="KW-0489">Methyltransferase</keyword>
<evidence type="ECO:0000256" key="6">
    <source>
        <dbReference type="ARBA" id="ARBA00039449"/>
    </source>
</evidence>
<evidence type="ECO:0000256" key="7">
    <source>
        <dbReference type="ARBA" id="ARBA00043129"/>
    </source>
</evidence>
<evidence type="ECO:0000256" key="5">
    <source>
        <dbReference type="ARBA" id="ARBA00039112"/>
    </source>
</evidence>
<dbReference type="PANTHER" id="PTHR12753">
    <property type="entry name" value="AD-003 - RELATED"/>
    <property type="match status" value="1"/>
</dbReference>
<comment type="catalytic activity">
    <reaction evidence="10">
        <text>N-terminal L-alanyl-L-prolyl-L-lysyl-[protein] + 3 S-adenosyl-L-methionine = N-terminal N,N,N-trimethyl-L-alanyl-L-prolyl-L-lysyl-[protein] + 3 S-adenosyl-L-homocysteine + 3 H(+)</text>
        <dbReference type="Rhea" id="RHEA:54712"/>
        <dbReference type="Rhea" id="RHEA-COMP:13785"/>
        <dbReference type="Rhea" id="RHEA-COMP:13971"/>
        <dbReference type="ChEBI" id="CHEBI:15378"/>
        <dbReference type="ChEBI" id="CHEBI:57856"/>
        <dbReference type="ChEBI" id="CHEBI:59789"/>
        <dbReference type="ChEBI" id="CHEBI:138057"/>
        <dbReference type="ChEBI" id="CHEBI:138315"/>
        <dbReference type="EC" id="2.1.1.244"/>
    </reaction>
</comment>
<evidence type="ECO:0000313" key="13">
    <source>
        <dbReference type="EMBL" id="KAF2148806.1"/>
    </source>
</evidence>
<evidence type="ECO:0000256" key="1">
    <source>
        <dbReference type="ARBA" id="ARBA00009059"/>
    </source>
</evidence>
<dbReference type="EMBL" id="ML996092">
    <property type="protein sequence ID" value="KAF2148806.1"/>
    <property type="molecule type" value="Genomic_DNA"/>
</dbReference>
<keyword evidence="3" id="KW-0808">Transferase</keyword>
<dbReference type="InterPro" id="IPR008576">
    <property type="entry name" value="MeTrfase_NTM1"/>
</dbReference>
<dbReference type="InterPro" id="IPR029063">
    <property type="entry name" value="SAM-dependent_MTases_sf"/>
</dbReference>
<evidence type="ECO:0000256" key="8">
    <source>
        <dbReference type="ARBA" id="ARBA00047306"/>
    </source>
</evidence>
<accession>A0A9P4IUR8</accession>
<evidence type="ECO:0000256" key="11">
    <source>
        <dbReference type="ARBA" id="ARBA00082558"/>
    </source>
</evidence>
<organism evidence="13 14">
    <name type="scientific">Myriangium duriaei CBS 260.36</name>
    <dbReference type="NCBI Taxonomy" id="1168546"/>
    <lineage>
        <taxon>Eukaryota</taxon>
        <taxon>Fungi</taxon>
        <taxon>Dikarya</taxon>
        <taxon>Ascomycota</taxon>
        <taxon>Pezizomycotina</taxon>
        <taxon>Dothideomycetes</taxon>
        <taxon>Dothideomycetidae</taxon>
        <taxon>Myriangiales</taxon>
        <taxon>Myriangiaceae</taxon>
        <taxon>Myriangium</taxon>
    </lineage>
</organism>
<evidence type="ECO:0000256" key="2">
    <source>
        <dbReference type="ARBA" id="ARBA00022603"/>
    </source>
</evidence>
<sequence>MTISPASTSPPPDSHIDHAAAIKYWSSTPATVSGVLGGYPGLSRTDIQGSANFLAKLRRAAPGGAKGKLTRAVDCGAGIGRITLGLLGKVAETVDVVEPVESFCDVVRKGEEFESFRGTVWEVGLEGWEPEEERYDLIWNQWCLSQLTDKQLVGYLERSKAWLKEGGWVVVKENLSNDVRGMDVFDETDSSVTRTKEKFEAVFEQAGLKVLRSELQRGFPKELYPVRMWGLQPV</sequence>
<dbReference type="CDD" id="cd02440">
    <property type="entry name" value="AdoMet_MTases"/>
    <property type="match status" value="1"/>
</dbReference>
<evidence type="ECO:0000256" key="3">
    <source>
        <dbReference type="ARBA" id="ARBA00022679"/>
    </source>
</evidence>